<evidence type="ECO:0000313" key="8">
    <source>
        <dbReference type="EMBL" id="GAD49775.1"/>
    </source>
</evidence>
<dbReference type="PANTHER" id="PTHR42718:SF9">
    <property type="entry name" value="MAJOR FACILITATOR SUPERFAMILY MULTIDRUG TRANSPORTER MFSC"/>
    <property type="match status" value="1"/>
</dbReference>
<dbReference type="PANTHER" id="PTHR42718">
    <property type="entry name" value="MAJOR FACILITATOR SUPERFAMILY MULTIDRUG TRANSPORTER MFSC"/>
    <property type="match status" value="1"/>
</dbReference>
<sequence>MNPRPAAEVIEDGLPIPRRYVAIFALSAGTALAVIDGTIANVALPTIARALSVPASQAAHVVTLYQLVLVMALLPLSALGDRIGHRRLYQSGQMIFIVATLACVFATSLPQLLFARALQGLGAAGALSVSSALIRAAYPARQLGRGLGINSMIVASAGALSPTLGGVILHVAPWQWVFAAPVPFALLSLAAGAIALPQPKTVLERYDYLGALLNAATFALLILGLQDLAYGRDIPSGILKLVAGVAAAATLIRQQSHAARPILPLDLLRQSRLAVPVTGLLLAFMAQMILLVSLPFRLAHRSGFTPVEIGGTLSLWPLTLIIVSPLAGMLSDRISNRLLGGVGMAITTAGFSAIALLPDQVSQLDASVRMAICGLGFGLFLSPNARTIIGAAPRTRAAAAGGLMATTRLTGQALGASIAGGLLALGTGDGALPAGLAASVASLIGLACIGQSRPGVS</sequence>
<evidence type="ECO:0000256" key="1">
    <source>
        <dbReference type="ARBA" id="ARBA00004141"/>
    </source>
</evidence>
<organism evidence="8 9">
    <name type="scientific">Caenibius tardaugens NBRC 16725</name>
    <dbReference type="NCBI Taxonomy" id="1219035"/>
    <lineage>
        <taxon>Bacteria</taxon>
        <taxon>Pseudomonadati</taxon>
        <taxon>Pseudomonadota</taxon>
        <taxon>Alphaproteobacteria</taxon>
        <taxon>Sphingomonadales</taxon>
        <taxon>Erythrobacteraceae</taxon>
        <taxon>Caenibius</taxon>
    </lineage>
</organism>
<feature type="domain" description="Major facilitator superfamily (MFS) profile" evidence="7">
    <location>
        <begin position="22"/>
        <end position="453"/>
    </location>
</feature>
<dbReference type="InterPro" id="IPR020846">
    <property type="entry name" value="MFS_dom"/>
</dbReference>
<dbReference type="PROSITE" id="PS50850">
    <property type="entry name" value="MFS"/>
    <property type="match status" value="1"/>
</dbReference>
<dbReference type="Proteomes" id="UP000016568">
    <property type="component" value="Unassembled WGS sequence"/>
</dbReference>
<proteinExistence type="predicted"/>
<dbReference type="GO" id="GO:0022857">
    <property type="term" value="F:transmembrane transporter activity"/>
    <property type="evidence" value="ECO:0007669"/>
    <property type="project" value="InterPro"/>
</dbReference>
<name>U2YM52_9SPHN</name>
<comment type="subcellular location">
    <subcellularLocation>
        <location evidence="1">Membrane</location>
        <topology evidence="1">Multi-pass membrane protein</topology>
    </subcellularLocation>
</comment>
<keyword evidence="4 6" id="KW-1133">Transmembrane helix</keyword>
<feature type="transmembrane region" description="Helical" evidence="6">
    <location>
        <begin position="178"/>
        <end position="196"/>
    </location>
</feature>
<dbReference type="Gene3D" id="1.20.1720.10">
    <property type="entry name" value="Multidrug resistance protein D"/>
    <property type="match status" value="1"/>
</dbReference>
<evidence type="ECO:0000256" key="6">
    <source>
        <dbReference type="SAM" id="Phobius"/>
    </source>
</evidence>
<dbReference type="RefSeq" id="WP_021690680.1">
    <property type="nucleotide sequence ID" value="NZ_BASZ01000006.1"/>
</dbReference>
<feature type="transmembrane region" description="Helical" evidence="6">
    <location>
        <begin position="64"/>
        <end position="83"/>
    </location>
</feature>
<feature type="transmembrane region" description="Helical" evidence="6">
    <location>
        <begin position="20"/>
        <end position="44"/>
    </location>
</feature>
<accession>U2YM52</accession>
<dbReference type="InterPro" id="IPR011701">
    <property type="entry name" value="MFS"/>
</dbReference>
<feature type="transmembrane region" description="Helical" evidence="6">
    <location>
        <begin position="120"/>
        <end position="138"/>
    </location>
</feature>
<dbReference type="Pfam" id="PF07690">
    <property type="entry name" value="MFS_1"/>
    <property type="match status" value="1"/>
</dbReference>
<dbReference type="EMBL" id="BASZ01000006">
    <property type="protein sequence ID" value="GAD49775.1"/>
    <property type="molecule type" value="Genomic_DNA"/>
</dbReference>
<evidence type="ECO:0000256" key="3">
    <source>
        <dbReference type="ARBA" id="ARBA00022692"/>
    </source>
</evidence>
<evidence type="ECO:0000256" key="4">
    <source>
        <dbReference type="ARBA" id="ARBA00022989"/>
    </source>
</evidence>
<comment type="caution">
    <text evidence="8">The sequence shown here is derived from an EMBL/GenBank/DDBJ whole genome shotgun (WGS) entry which is preliminary data.</text>
</comment>
<evidence type="ECO:0000256" key="5">
    <source>
        <dbReference type="ARBA" id="ARBA00023136"/>
    </source>
</evidence>
<dbReference type="PRINTS" id="PR01036">
    <property type="entry name" value="TCRTETB"/>
</dbReference>
<feature type="transmembrane region" description="Helical" evidence="6">
    <location>
        <begin position="150"/>
        <end position="172"/>
    </location>
</feature>
<dbReference type="eggNOG" id="COG2814">
    <property type="taxonomic scope" value="Bacteria"/>
</dbReference>
<protein>
    <submittedName>
        <fullName evidence="8">Putative major facilitator superfamily transporter</fullName>
    </submittedName>
</protein>
<feature type="transmembrane region" description="Helical" evidence="6">
    <location>
        <begin position="273"/>
        <end position="294"/>
    </location>
</feature>
<keyword evidence="2" id="KW-0813">Transport</keyword>
<keyword evidence="3 6" id="KW-0812">Transmembrane</keyword>
<evidence type="ECO:0000313" key="9">
    <source>
        <dbReference type="Proteomes" id="UP000016568"/>
    </source>
</evidence>
<dbReference type="AlphaFoldDB" id="U2YM52"/>
<dbReference type="GO" id="GO:0016020">
    <property type="term" value="C:membrane"/>
    <property type="evidence" value="ECO:0007669"/>
    <property type="project" value="UniProtKB-SubCell"/>
</dbReference>
<feature type="transmembrane region" description="Helical" evidence="6">
    <location>
        <begin position="314"/>
        <end position="331"/>
    </location>
</feature>
<dbReference type="InterPro" id="IPR036259">
    <property type="entry name" value="MFS_trans_sf"/>
</dbReference>
<reference evidence="8 9" key="1">
    <citation type="submission" date="2013-09" db="EMBL/GenBank/DDBJ databases">
        <title>Whole genome shotgun sequence of Novosphingobium tardaugens NBRC 16725.</title>
        <authorList>
            <person name="Isaki S."/>
            <person name="Hosoyama A."/>
            <person name="Tsuchikane K."/>
            <person name="Katsumata H."/>
            <person name="Ando Y."/>
            <person name="Yamazaki S."/>
            <person name="Fujita N."/>
        </authorList>
    </citation>
    <scope>NUCLEOTIDE SEQUENCE [LARGE SCALE GENOMIC DNA]</scope>
    <source>
        <strain evidence="8 9">NBRC 16725</strain>
    </source>
</reference>
<evidence type="ECO:0000256" key="2">
    <source>
        <dbReference type="ARBA" id="ARBA00022448"/>
    </source>
</evidence>
<evidence type="ECO:0000259" key="7">
    <source>
        <dbReference type="PROSITE" id="PS50850"/>
    </source>
</evidence>
<dbReference type="CDD" id="cd17321">
    <property type="entry name" value="MFS_MMR_MDR_like"/>
    <property type="match status" value="1"/>
</dbReference>
<dbReference type="SUPFAM" id="SSF103473">
    <property type="entry name" value="MFS general substrate transporter"/>
    <property type="match status" value="1"/>
</dbReference>
<feature type="transmembrane region" description="Helical" evidence="6">
    <location>
        <begin position="95"/>
        <end position="114"/>
    </location>
</feature>
<keyword evidence="9" id="KW-1185">Reference proteome</keyword>
<feature type="transmembrane region" description="Helical" evidence="6">
    <location>
        <begin position="368"/>
        <end position="385"/>
    </location>
</feature>
<feature type="transmembrane region" description="Helical" evidence="6">
    <location>
        <begin position="208"/>
        <end position="228"/>
    </location>
</feature>
<feature type="transmembrane region" description="Helical" evidence="6">
    <location>
        <begin position="234"/>
        <end position="252"/>
    </location>
</feature>
<keyword evidence="5 6" id="KW-0472">Membrane</keyword>
<gene>
    <name evidence="8" type="ORF">NT2_06_02150</name>
</gene>
<dbReference type="Gene3D" id="1.20.1250.20">
    <property type="entry name" value="MFS general substrate transporter like domains"/>
    <property type="match status" value="1"/>
</dbReference>
<feature type="transmembrane region" description="Helical" evidence="6">
    <location>
        <begin position="338"/>
        <end position="356"/>
    </location>
</feature>